<evidence type="ECO:0000313" key="2">
    <source>
        <dbReference type="EMBL" id="MEL1250800.1"/>
    </source>
</evidence>
<organism evidence="2 3">
    <name type="scientific">Aurantiacibacter gilvus</name>
    <dbReference type="NCBI Taxonomy" id="3139141"/>
    <lineage>
        <taxon>Bacteria</taxon>
        <taxon>Pseudomonadati</taxon>
        <taxon>Pseudomonadota</taxon>
        <taxon>Alphaproteobacteria</taxon>
        <taxon>Sphingomonadales</taxon>
        <taxon>Erythrobacteraceae</taxon>
        <taxon>Aurantiacibacter</taxon>
    </lineage>
</organism>
<gene>
    <name evidence="2" type="ORF">AAEO60_08965</name>
</gene>
<evidence type="ECO:0000256" key="1">
    <source>
        <dbReference type="SAM" id="MobiDB-lite"/>
    </source>
</evidence>
<feature type="region of interest" description="Disordered" evidence="1">
    <location>
        <begin position="42"/>
        <end position="70"/>
    </location>
</feature>
<name>A0ABU9IEF0_9SPHN</name>
<dbReference type="EMBL" id="JBBYHV010000001">
    <property type="protein sequence ID" value="MEL1250800.1"/>
    <property type="molecule type" value="Genomic_DNA"/>
</dbReference>
<accession>A0ABU9IEF0</accession>
<protein>
    <submittedName>
        <fullName evidence="2">Uncharacterized protein</fullName>
    </submittedName>
</protein>
<feature type="compositionally biased region" description="Polar residues" evidence="1">
    <location>
        <begin position="50"/>
        <end position="61"/>
    </location>
</feature>
<sequence>MTDHKTVHPNPELIARLHEACMPWLKHRHQSAFTFAQGEEAQMEHVLETPGNSQQVGQQPVANDYEPDKA</sequence>
<proteinExistence type="predicted"/>
<comment type="caution">
    <text evidence="2">The sequence shown here is derived from an EMBL/GenBank/DDBJ whole genome shotgun (WGS) entry which is preliminary data.</text>
</comment>
<evidence type="ECO:0000313" key="3">
    <source>
        <dbReference type="Proteomes" id="UP001497045"/>
    </source>
</evidence>
<keyword evidence="3" id="KW-1185">Reference proteome</keyword>
<dbReference type="Proteomes" id="UP001497045">
    <property type="component" value="Unassembled WGS sequence"/>
</dbReference>
<reference evidence="2 3" key="1">
    <citation type="submission" date="2024-04" db="EMBL/GenBank/DDBJ databases">
        <title>Aurantiacibacter sp. DGU6 16S ribosomal RNA gene Genome sequencing and assembly.</title>
        <authorList>
            <person name="Park S."/>
        </authorList>
    </citation>
    <scope>NUCLEOTIDE SEQUENCE [LARGE SCALE GENOMIC DNA]</scope>
    <source>
        <strain evidence="2 3">DGU6</strain>
    </source>
</reference>
<dbReference type="RefSeq" id="WP_341673307.1">
    <property type="nucleotide sequence ID" value="NZ_JBBYHV010000001.1"/>
</dbReference>